<accession>A0A2K8JLL4</accession>
<sequence>MSTKLAFLFLVLSLVLAFMVETGAAMEIVKRAAAPQDEGDDEQSRISQAALESLLG</sequence>
<evidence type="ECO:0000313" key="2">
    <source>
        <dbReference type="EMBL" id="ATU82454.1"/>
    </source>
</evidence>
<evidence type="ECO:0000256" key="1">
    <source>
        <dbReference type="SAM" id="SignalP"/>
    </source>
</evidence>
<feature type="chain" id="PRO_5014998238" evidence="1">
    <location>
        <begin position="18"/>
        <end position="56"/>
    </location>
</feature>
<protein>
    <submittedName>
        <fullName evidence="2">Venom antimicrobial-like peptide Ld9a</fullName>
    </submittedName>
</protein>
<feature type="signal peptide" evidence="1">
    <location>
        <begin position="1"/>
        <end position="17"/>
    </location>
</feature>
<dbReference type="EMBL" id="MF683313">
    <property type="protein sequence ID" value="ATU82454.1"/>
    <property type="molecule type" value="mRNA"/>
</dbReference>
<dbReference type="AlphaFoldDB" id="A0A2K8JLL4"/>
<name>A0A2K8JLL4_9HEMI</name>
<organism evidence="2">
    <name type="scientific">Lethocerus distinctifemur</name>
    <dbReference type="NCBI Taxonomy" id="280095"/>
    <lineage>
        <taxon>Eukaryota</taxon>
        <taxon>Metazoa</taxon>
        <taxon>Ecdysozoa</taxon>
        <taxon>Arthropoda</taxon>
        <taxon>Hexapoda</taxon>
        <taxon>Insecta</taxon>
        <taxon>Pterygota</taxon>
        <taxon>Neoptera</taxon>
        <taxon>Paraneoptera</taxon>
        <taxon>Hemiptera</taxon>
        <taxon>Heteroptera</taxon>
        <taxon>Panheteroptera</taxon>
        <taxon>Nepomorpha</taxon>
        <taxon>Belostomatidae</taxon>
        <taxon>Lethocerinae</taxon>
        <taxon>Lethocerus</taxon>
    </lineage>
</organism>
<proteinExistence type="evidence at transcript level"/>
<reference evidence="2" key="1">
    <citation type="journal article" date="2018" name="Cell. Mol. Life Sci.">
        <title>Giant fish-killing water bug reveals ancient and dynamic venom evolution in Heteroptera.</title>
        <authorList>
            <person name="Walker A.A."/>
            <person name="Hernandez-Vargas M.J."/>
            <person name="Corzo G."/>
            <person name="Fry B.G."/>
            <person name="King G.F."/>
        </authorList>
    </citation>
    <scope>NUCLEOTIDE SEQUENCE</scope>
</reference>
<keyword evidence="1" id="KW-0732">Signal</keyword>